<evidence type="ECO:0000313" key="2">
    <source>
        <dbReference type="EMBL" id="MBF5027185.1"/>
    </source>
</evidence>
<evidence type="ECO:0008006" key="4">
    <source>
        <dbReference type="Google" id="ProtNLM"/>
    </source>
</evidence>
<gene>
    <name evidence="2" type="ORF">IC612_05170</name>
</gene>
<dbReference type="AlphaFoldDB" id="A0A931E5R3"/>
<feature type="signal peptide" evidence="1">
    <location>
        <begin position="1"/>
        <end position="21"/>
    </location>
</feature>
<protein>
    <recommendedName>
        <fullName evidence="4">DUF1735 domain-containing protein</fullName>
    </recommendedName>
</protein>
<comment type="caution">
    <text evidence="2">The sequence shown here is derived from an EMBL/GenBank/DDBJ whole genome shotgun (WGS) entry which is preliminary data.</text>
</comment>
<dbReference type="Proteomes" id="UP000694480">
    <property type="component" value="Unassembled WGS sequence"/>
</dbReference>
<evidence type="ECO:0000256" key="1">
    <source>
        <dbReference type="SAM" id="SignalP"/>
    </source>
</evidence>
<proteinExistence type="predicted"/>
<dbReference type="RefSeq" id="WP_194739116.1">
    <property type="nucleotide sequence ID" value="NZ_JADKYY010000005.1"/>
</dbReference>
<keyword evidence="1" id="KW-0732">Signal</keyword>
<organism evidence="2 3">
    <name type="scientific">Planobacterium oryzisoli</name>
    <dbReference type="NCBI Taxonomy" id="2771435"/>
    <lineage>
        <taxon>Bacteria</taxon>
        <taxon>Pseudomonadati</taxon>
        <taxon>Bacteroidota</taxon>
        <taxon>Flavobacteriia</taxon>
        <taxon>Flavobacteriales</taxon>
        <taxon>Weeksellaceae</taxon>
        <taxon>Chryseobacterium group</taxon>
        <taxon>Chryseobacterium</taxon>
    </lineage>
</organism>
<evidence type="ECO:0000313" key="3">
    <source>
        <dbReference type="Proteomes" id="UP000694480"/>
    </source>
</evidence>
<dbReference type="PROSITE" id="PS51257">
    <property type="entry name" value="PROKAR_LIPOPROTEIN"/>
    <property type="match status" value="1"/>
</dbReference>
<sequence length="165" mass="18659">MKKFYSLFLIALMGLFVVSCTTDDDRDYTDYDTYPVMKDISGTLSASNGYTINQSINIQSSDVVLVYRNTGTTAAPIWQLLPKTYFLDGGRELDYNFLFNRTAIEIYSEANFDQATMTTAERDEYLSNQQFRVVLVPASQASADIDFSNYGAVERALKLNQKIVN</sequence>
<keyword evidence="3" id="KW-1185">Reference proteome</keyword>
<dbReference type="EMBL" id="JADKYY010000005">
    <property type="protein sequence ID" value="MBF5027185.1"/>
    <property type="molecule type" value="Genomic_DNA"/>
</dbReference>
<feature type="chain" id="PRO_5037549861" description="DUF1735 domain-containing protein" evidence="1">
    <location>
        <begin position="22"/>
        <end position="165"/>
    </location>
</feature>
<reference evidence="2" key="1">
    <citation type="submission" date="2020-11" db="EMBL/GenBank/DDBJ databases">
        <title>Genome seq and assembly of Planobacterium sp.</title>
        <authorList>
            <person name="Chhetri G."/>
        </authorList>
    </citation>
    <scope>NUCLEOTIDE SEQUENCE</scope>
    <source>
        <strain evidence="2">GCR5</strain>
    </source>
</reference>
<name>A0A931E5R3_9FLAO</name>
<accession>A0A931E5R3</accession>